<dbReference type="EMBL" id="JRKL02005647">
    <property type="protein sequence ID" value="KAF3950144.1"/>
    <property type="molecule type" value="Genomic_DNA"/>
</dbReference>
<evidence type="ECO:0000313" key="2">
    <source>
        <dbReference type="Proteomes" id="UP000737018"/>
    </source>
</evidence>
<dbReference type="AlphaFoldDB" id="A0A8J4VIC4"/>
<accession>A0A8J4VIC4</accession>
<proteinExistence type="predicted"/>
<protein>
    <submittedName>
        <fullName evidence="1">Uncharacterized protein</fullName>
    </submittedName>
</protein>
<organism evidence="1 2">
    <name type="scientific">Castanea mollissima</name>
    <name type="common">Chinese chestnut</name>
    <dbReference type="NCBI Taxonomy" id="60419"/>
    <lineage>
        <taxon>Eukaryota</taxon>
        <taxon>Viridiplantae</taxon>
        <taxon>Streptophyta</taxon>
        <taxon>Embryophyta</taxon>
        <taxon>Tracheophyta</taxon>
        <taxon>Spermatophyta</taxon>
        <taxon>Magnoliopsida</taxon>
        <taxon>eudicotyledons</taxon>
        <taxon>Gunneridae</taxon>
        <taxon>Pentapetalae</taxon>
        <taxon>rosids</taxon>
        <taxon>fabids</taxon>
        <taxon>Fagales</taxon>
        <taxon>Fagaceae</taxon>
        <taxon>Castanea</taxon>
    </lineage>
</organism>
<gene>
    <name evidence="1" type="ORF">CMV_024064</name>
</gene>
<comment type="caution">
    <text evidence="1">The sequence shown here is derived from an EMBL/GenBank/DDBJ whole genome shotgun (WGS) entry which is preliminary data.</text>
</comment>
<keyword evidence="2" id="KW-1185">Reference proteome</keyword>
<dbReference type="Proteomes" id="UP000737018">
    <property type="component" value="Unassembled WGS sequence"/>
</dbReference>
<reference evidence="1" key="1">
    <citation type="submission" date="2020-03" db="EMBL/GenBank/DDBJ databases">
        <title>Castanea mollissima Vanexum genome sequencing.</title>
        <authorList>
            <person name="Staton M."/>
        </authorList>
    </citation>
    <scope>NUCLEOTIDE SEQUENCE</scope>
    <source>
        <tissue evidence="1">Leaf</tissue>
    </source>
</reference>
<sequence length="77" mass="8925">MLLAIIEISPMPTYDFWYRVVIMTCQFHTLARNNGYRLLEPKICSLPHGLGAGHFAAEYMVKECAAMIERWLAYFPI</sequence>
<name>A0A8J4VIC4_9ROSI</name>
<evidence type="ECO:0000313" key="1">
    <source>
        <dbReference type="EMBL" id="KAF3950144.1"/>
    </source>
</evidence>